<name>A0ABU2D4P4_9EURY</name>
<proteinExistence type="predicted"/>
<dbReference type="Proteomes" id="UP001246244">
    <property type="component" value="Unassembled WGS sequence"/>
</dbReference>
<sequence>MSVKIKWQIFTAETRSDGTWRSNSPTLEELLNVMASPDRIKERTTDIEDSMARLAIRGLPYFKITEVTSGNKREKNCTEKPFGVRC</sequence>
<accession>A0ABU2D4P4</accession>
<protein>
    <submittedName>
        <fullName evidence="1">Uncharacterized protein</fullName>
    </submittedName>
</protein>
<reference evidence="2" key="1">
    <citation type="submission" date="2023-07" db="EMBL/GenBank/DDBJ databases">
        <title>Whole-genome sequencing of a new Methanosarcina sp. Z-7115.</title>
        <authorList>
            <person name="Zhilina T.N."/>
            <person name="Merkel A.Y."/>
        </authorList>
    </citation>
    <scope>NUCLEOTIDE SEQUENCE [LARGE SCALE GENOMIC DNA]</scope>
    <source>
        <strain evidence="2">Z-7115</strain>
    </source>
</reference>
<evidence type="ECO:0000313" key="1">
    <source>
        <dbReference type="EMBL" id="MDR7666951.1"/>
    </source>
</evidence>
<organism evidence="1 2">
    <name type="scientific">Methanosarcina baikalica</name>
    <dbReference type="NCBI Taxonomy" id="3073890"/>
    <lineage>
        <taxon>Archaea</taxon>
        <taxon>Methanobacteriati</taxon>
        <taxon>Methanobacteriota</taxon>
        <taxon>Stenosarchaea group</taxon>
        <taxon>Methanomicrobia</taxon>
        <taxon>Methanosarcinales</taxon>
        <taxon>Methanosarcinaceae</taxon>
        <taxon>Methanosarcina</taxon>
    </lineage>
</organism>
<dbReference type="RefSeq" id="WP_310576980.1">
    <property type="nucleotide sequence ID" value="NZ_JAVKPK010000078.1"/>
</dbReference>
<keyword evidence="2" id="KW-1185">Reference proteome</keyword>
<dbReference type="EMBL" id="JAVKPK010000078">
    <property type="protein sequence ID" value="MDR7666951.1"/>
    <property type="molecule type" value="Genomic_DNA"/>
</dbReference>
<comment type="caution">
    <text evidence="1">The sequence shown here is derived from an EMBL/GenBank/DDBJ whole genome shotgun (WGS) entry which is preliminary data.</text>
</comment>
<gene>
    <name evidence="1" type="ORF">RG963_14415</name>
</gene>
<evidence type="ECO:0000313" key="2">
    <source>
        <dbReference type="Proteomes" id="UP001246244"/>
    </source>
</evidence>